<dbReference type="Proteomes" id="UP001630127">
    <property type="component" value="Unassembled WGS sequence"/>
</dbReference>
<organism evidence="13 14">
    <name type="scientific">Cinchona calisaya</name>
    <dbReference type="NCBI Taxonomy" id="153742"/>
    <lineage>
        <taxon>Eukaryota</taxon>
        <taxon>Viridiplantae</taxon>
        <taxon>Streptophyta</taxon>
        <taxon>Embryophyta</taxon>
        <taxon>Tracheophyta</taxon>
        <taxon>Spermatophyta</taxon>
        <taxon>Magnoliopsida</taxon>
        <taxon>eudicotyledons</taxon>
        <taxon>Gunneridae</taxon>
        <taxon>Pentapetalae</taxon>
        <taxon>asterids</taxon>
        <taxon>lamiids</taxon>
        <taxon>Gentianales</taxon>
        <taxon>Rubiaceae</taxon>
        <taxon>Cinchonoideae</taxon>
        <taxon>Cinchoneae</taxon>
        <taxon>Cinchona</taxon>
    </lineage>
</organism>
<dbReference type="PRINTS" id="PR00385">
    <property type="entry name" value="P450"/>
</dbReference>
<keyword evidence="9 12" id="KW-0503">Monooxygenase</keyword>
<evidence type="ECO:0000256" key="1">
    <source>
        <dbReference type="ARBA" id="ARBA00004370"/>
    </source>
</evidence>
<keyword evidence="7 12" id="KW-0560">Oxidoreductase</keyword>
<keyword evidence="5 11" id="KW-0479">Metal-binding</keyword>
<feature type="binding site" description="axial binding residue" evidence="11">
    <location>
        <position position="437"/>
    </location>
    <ligand>
        <name>heme</name>
        <dbReference type="ChEBI" id="CHEBI:30413"/>
    </ligand>
    <ligandPart>
        <name>Fe</name>
        <dbReference type="ChEBI" id="CHEBI:18248"/>
    </ligandPart>
</feature>
<dbReference type="FunFam" id="1.10.630.10:FF:000029">
    <property type="entry name" value="Cytochrome P450 734A1"/>
    <property type="match status" value="1"/>
</dbReference>
<dbReference type="InterPro" id="IPR050665">
    <property type="entry name" value="Cytochrome_P450_Monooxygen"/>
</dbReference>
<comment type="similarity">
    <text evidence="2 12">Belongs to the cytochrome P450 family.</text>
</comment>
<dbReference type="InterPro" id="IPR002401">
    <property type="entry name" value="Cyt_P450_E_grp-I"/>
</dbReference>
<dbReference type="PANTHER" id="PTHR24282">
    <property type="entry name" value="CYTOCHROME P450 FAMILY MEMBER"/>
    <property type="match status" value="1"/>
</dbReference>
<evidence type="ECO:0000256" key="2">
    <source>
        <dbReference type="ARBA" id="ARBA00010617"/>
    </source>
</evidence>
<dbReference type="EMBL" id="JBJUIK010000012">
    <property type="protein sequence ID" value="KAL3509076.1"/>
    <property type="molecule type" value="Genomic_DNA"/>
</dbReference>
<comment type="cofactor">
    <cofactor evidence="11">
        <name>heme</name>
        <dbReference type="ChEBI" id="CHEBI:30413"/>
    </cofactor>
</comment>
<dbReference type="PRINTS" id="PR00463">
    <property type="entry name" value="EP450I"/>
</dbReference>
<proteinExistence type="inferred from homology"/>
<keyword evidence="8 11" id="KW-0408">Iron</keyword>
<evidence type="ECO:0000256" key="7">
    <source>
        <dbReference type="ARBA" id="ARBA00023002"/>
    </source>
</evidence>
<keyword evidence="10" id="KW-0472">Membrane</keyword>
<comment type="caution">
    <text evidence="13">The sequence shown here is derived from an EMBL/GenBank/DDBJ whole genome shotgun (WGS) entry which is preliminary data.</text>
</comment>
<evidence type="ECO:0000256" key="4">
    <source>
        <dbReference type="ARBA" id="ARBA00022692"/>
    </source>
</evidence>
<dbReference type="PANTHER" id="PTHR24282:SF273">
    <property type="entry name" value="CYTOCHROME P450 CYP72A219-LIKE"/>
    <property type="match status" value="1"/>
</dbReference>
<dbReference type="GO" id="GO:0046872">
    <property type="term" value="F:metal ion binding"/>
    <property type="evidence" value="ECO:0007669"/>
    <property type="project" value="UniProtKB-KW"/>
</dbReference>
<sequence>MWLRPRKLEKLLRAQGLQGNSYKSLFGDFKQMVMMLDEAKTKPINLSDDIVPRIVPFFLETIKKYGRDCFIWLGPYPSVIILEPELLKEIFMKNFLFGKPPTHPLGRLLAEGLVMANGDEWIKHRKIINPAFHLEKLKHMLPAFHVCASEMLSKWEESVSLQGSCELDVWPYLETLTSDAISRTAFGSNYQEGRKIFELQKEQADHVMIVARSFYFPGFRFFPTKRNRRMKNIGKEVEATIRGIIENRVEAIKAGEASKGDLLGTLLESNLKEIEQKGNKKFGLSIEEVIDECKLFYFAGQETSSSLLVWTLILLSRHQDWQSRAREEVFQVFGNDEPHFDGLNQLRIVTMILNEVLRLYPPASSLDRRMQEETKLGKYNFPAGVLLTLPIILLHHDPEIWGDDVKEFKPERFSEGVLNATKGQFSFFPFGWGARACIGQNFAMIEVKLAMAMILQRFSFELSPSYTHAPYSVITIQPQHGAYLVLHKL</sequence>
<dbReference type="Gene3D" id="1.10.630.10">
    <property type="entry name" value="Cytochrome P450"/>
    <property type="match status" value="1"/>
</dbReference>
<evidence type="ECO:0000256" key="5">
    <source>
        <dbReference type="ARBA" id="ARBA00022723"/>
    </source>
</evidence>
<evidence type="ECO:0000313" key="13">
    <source>
        <dbReference type="EMBL" id="KAL3509076.1"/>
    </source>
</evidence>
<evidence type="ECO:0000256" key="11">
    <source>
        <dbReference type="PIRSR" id="PIRSR602401-1"/>
    </source>
</evidence>
<evidence type="ECO:0000256" key="8">
    <source>
        <dbReference type="ARBA" id="ARBA00023004"/>
    </source>
</evidence>
<accession>A0ABD2YNW5</accession>
<dbReference type="GO" id="GO:0004497">
    <property type="term" value="F:monooxygenase activity"/>
    <property type="evidence" value="ECO:0007669"/>
    <property type="project" value="UniProtKB-KW"/>
</dbReference>
<dbReference type="InterPro" id="IPR001128">
    <property type="entry name" value="Cyt_P450"/>
</dbReference>
<dbReference type="Pfam" id="PF00067">
    <property type="entry name" value="p450"/>
    <property type="match status" value="1"/>
</dbReference>
<evidence type="ECO:0000256" key="12">
    <source>
        <dbReference type="RuleBase" id="RU000461"/>
    </source>
</evidence>
<keyword evidence="14" id="KW-1185">Reference proteome</keyword>
<dbReference type="CDD" id="cd20642">
    <property type="entry name" value="CYP72"/>
    <property type="match status" value="1"/>
</dbReference>
<dbReference type="GO" id="GO:0009820">
    <property type="term" value="P:alkaloid metabolic process"/>
    <property type="evidence" value="ECO:0007669"/>
    <property type="project" value="UniProtKB-ARBA"/>
</dbReference>
<evidence type="ECO:0000256" key="9">
    <source>
        <dbReference type="ARBA" id="ARBA00023033"/>
    </source>
</evidence>
<keyword evidence="3 11" id="KW-0349">Heme</keyword>
<dbReference type="InterPro" id="IPR017972">
    <property type="entry name" value="Cyt_P450_CS"/>
</dbReference>
<dbReference type="InterPro" id="IPR036396">
    <property type="entry name" value="Cyt_P450_sf"/>
</dbReference>
<dbReference type="GO" id="GO:0009753">
    <property type="term" value="P:response to jasmonic acid"/>
    <property type="evidence" value="ECO:0007669"/>
    <property type="project" value="UniProtKB-ARBA"/>
</dbReference>
<protein>
    <recommendedName>
        <fullName evidence="15">Cytochrome P450 CYP72A219-like</fullName>
    </recommendedName>
</protein>
<gene>
    <name evidence="13" type="ORF">ACH5RR_028477</name>
</gene>
<evidence type="ECO:0000313" key="14">
    <source>
        <dbReference type="Proteomes" id="UP001630127"/>
    </source>
</evidence>
<reference evidence="13 14" key="1">
    <citation type="submission" date="2024-11" db="EMBL/GenBank/DDBJ databases">
        <title>A near-complete genome assembly of Cinchona calisaya.</title>
        <authorList>
            <person name="Lian D.C."/>
            <person name="Zhao X.W."/>
            <person name="Wei L."/>
        </authorList>
    </citation>
    <scope>NUCLEOTIDE SEQUENCE [LARGE SCALE GENOMIC DNA]</scope>
    <source>
        <tissue evidence="13">Nenye</tissue>
    </source>
</reference>
<evidence type="ECO:0000256" key="3">
    <source>
        <dbReference type="ARBA" id="ARBA00022617"/>
    </source>
</evidence>
<evidence type="ECO:0000256" key="6">
    <source>
        <dbReference type="ARBA" id="ARBA00022989"/>
    </source>
</evidence>
<evidence type="ECO:0000256" key="10">
    <source>
        <dbReference type="ARBA" id="ARBA00023136"/>
    </source>
</evidence>
<name>A0ABD2YNW5_9GENT</name>
<comment type="subcellular location">
    <subcellularLocation>
        <location evidence="1">Membrane</location>
    </subcellularLocation>
</comment>
<keyword evidence="6" id="KW-1133">Transmembrane helix</keyword>
<dbReference type="GO" id="GO:0016020">
    <property type="term" value="C:membrane"/>
    <property type="evidence" value="ECO:0007669"/>
    <property type="project" value="UniProtKB-SubCell"/>
</dbReference>
<evidence type="ECO:0008006" key="15">
    <source>
        <dbReference type="Google" id="ProtNLM"/>
    </source>
</evidence>
<dbReference type="PROSITE" id="PS00086">
    <property type="entry name" value="CYTOCHROME_P450"/>
    <property type="match status" value="1"/>
</dbReference>
<dbReference type="AlphaFoldDB" id="A0ABD2YNW5"/>
<keyword evidence="4" id="KW-0812">Transmembrane</keyword>
<dbReference type="SUPFAM" id="SSF48264">
    <property type="entry name" value="Cytochrome P450"/>
    <property type="match status" value="1"/>
</dbReference>